<dbReference type="GO" id="GO:0005739">
    <property type="term" value="C:mitochondrion"/>
    <property type="evidence" value="ECO:0007669"/>
    <property type="project" value="TreeGrafter"/>
</dbReference>
<evidence type="ECO:0000313" key="7">
    <source>
        <dbReference type="EMBL" id="ORX65603.1"/>
    </source>
</evidence>
<dbReference type="PANTHER" id="PTHR18895">
    <property type="entry name" value="HEMK METHYLTRANSFERASE"/>
    <property type="match status" value="1"/>
</dbReference>
<evidence type="ECO:0000256" key="5">
    <source>
        <dbReference type="ARBA" id="ARBA00048391"/>
    </source>
</evidence>
<dbReference type="OrthoDB" id="269872at2759"/>
<dbReference type="InterPro" id="IPR050320">
    <property type="entry name" value="N5-glutamine_MTase"/>
</dbReference>
<dbReference type="GeneID" id="63805469"/>
<proteinExistence type="predicted"/>
<dbReference type="Proteomes" id="UP000193922">
    <property type="component" value="Unassembled WGS sequence"/>
</dbReference>
<dbReference type="EMBL" id="MCFD01000024">
    <property type="protein sequence ID" value="ORX65603.1"/>
    <property type="molecule type" value="Genomic_DNA"/>
</dbReference>
<dbReference type="InterPro" id="IPR002052">
    <property type="entry name" value="DNA_methylase_N6_adenine_CS"/>
</dbReference>
<dbReference type="InterPro" id="IPR020103">
    <property type="entry name" value="PsdUridine_synth_cat_dom_sf"/>
</dbReference>
<protein>
    <recommendedName>
        <fullName evidence="1">peptide chain release factor N(5)-glutamine methyltransferase</fullName>
        <ecNumber evidence="1">2.1.1.297</ecNumber>
    </recommendedName>
</protein>
<dbReference type="CDD" id="cd02440">
    <property type="entry name" value="AdoMet_MTases"/>
    <property type="match status" value="1"/>
</dbReference>
<evidence type="ECO:0000259" key="6">
    <source>
        <dbReference type="Pfam" id="PF05175"/>
    </source>
</evidence>
<dbReference type="Gene3D" id="3.40.50.150">
    <property type="entry name" value="Vaccinia Virus protein VP39"/>
    <property type="match status" value="1"/>
</dbReference>
<evidence type="ECO:0000256" key="3">
    <source>
        <dbReference type="ARBA" id="ARBA00022679"/>
    </source>
</evidence>
<reference evidence="7 8" key="1">
    <citation type="submission" date="2016-07" db="EMBL/GenBank/DDBJ databases">
        <title>Pervasive Adenine N6-methylation of Active Genes in Fungi.</title>
        <authorList>
            <consortium name="DOE Joint Genome Institute"/>
            <person name="Mondo S.J."/>
            <person name="Dannebaum R.O."/>
            <person name="Kuo R.C."/>
            <person name="Labutti K."/>
            <person name="Haridas S."/>
            <person name="Kuo A."/>
            <person name="Salamov A."/>
            <person name="Ahrendt S.R."/>
            <person name="Lipzen A."/>
            <person name="Sullivan W."/>
            <person name="Andreopoulos W.B."/>
            <person name="Clum A."/>
            <person name="Lindquist E."/>
            <person name="Daum C."/>
            <person name="Ramamoorthy G.K."/>
            <person name="Gryganskyi A."/>
            <person name="Culley D."/>
            <person name="Magnuson J.K."/>
            <person name="James T.Y."/>
            <person name="O'Malley M.A."/>
            <person name="Stajich J.E."/>
            <person name="Spatafora J.W."/>
            <person name="Visel A."/>
            <person name="Grigoriev I.V."/>
        </authorList>
    </citation>
    <scope>NUCLEOTIDE SEQUENCE [LARGE SCALE GENOMIC DNA]</scope>
    <source>
        <strain evidence="7 8">ATCC 12442</strain>
    </source>
</reference>
<dbReference type="SUPFAM" id="SSF55120">
    <property type="entry name" value="Pseudouridine synthase"/>
    <property type="match status" value="1"/>
</dbReference>
<evidence type="ECO:0000313" key="8">
    <source>
        <dbReference type="Proteomes" id="UP000193922"/>
    </source>
</evidence>
<comment type="caution">
    <text evidence="7">The sequence shown here is derived from an EMBL/GenBank/DDBJ whole genome shotgun (WGS) entry which is preliminary data.</text>
</comment>
<dbReference type="InterPro" id="IPR004556">
    <property type="entry name" value="HemK-like"/>
</dbReference>
<dbReference type="GO" id="GO:0032259">
    <property type="term" value="P:methylation"/>
    <property type="evidence" value="ECO:0007669"/>
    <property type="project" value="UniProtKB-KW"/>
</dbReference>
<sequence length="574" mass="63062">MALRTQTKELRVLAADAGTKLRLFLARNFRDIMPLRQDVISALRKKAVHVNGDLTLDTHILKEGDTVRVEMSLVDLYTRRLQVLGTELKFCDSDLAVVMKPAGARMCDIGWAVPATLLVSGDEKYKDISTEPWIVVNEIERGSQGLVVLARDANIQQELAEKINAGQITFRFGALCHGKIEQSLVNSVTLQSLEAASVSGDNSEETTPLDLWCEYNRIPADIFNHVEVHIESVTRSPNVGHLTMIKASVGHAAHASLVLRRYMHLIGHPIVGSQTYAQPLANHRDKGILMSLTGVTLSATDARSEPVTIDVPIPQKIMSVCEREIMFYERRQKKAREELEQSDVLPADGAELAADGIPAAYITGTKDFCGHTFRVSKNTLIPRPSTETLVSAAVEFLEKAAGSQAAPQVLDLGTGTGCILLSILLKVPAACGVGIDISPAALEIAQANQKCCQSDFESFAADEKVLRQSPYDFIACNPPYISPHKAARMTRMIEHEPQLALIAEDGGFQAYSAIHRSLMANMEILRPAGCIGFEIGKGMERIVRNIFYDWTEVGAYNDNQGYLRVLVFQRPVLC</sequence>
<dbReference type="GO" id="GO:0003723">
    <property type="term" value="F:RNA binding"/>
    <property type="evidence" value="ECO:0007669"/>
    <property type="project" value="InterPro"/>
</dbReference>
<dbReference type="InterPro" id="IPR029063">
    <property type="entry name" value="SAM-dependent_MTases_sf"/>
</dbReference>
<dbReference type="GO" id="GO:0102559">
    <property type="term" value="F:peptide chain release factor N(5)-glutamine methyltransferase activity"/>
    <property type="evidence" value="ECO:0007669"/>
    <property type="project" value="UniProtKB-EC"/>
</dbReference>
<keyword evidence="4" id="KW-0949">S-adenosyl-L-methionine</keyword>
<dbReference type="PANTHER" id="PTHR18895:SF74">
    <property type="entry name" value="MTRF1L RELEASE FACTOR GLUTAMINE METHYLTRANSFERASE"/>
    <property type="match status" value="1"/>
</dbReference>
<dbReference type="Gene3D" id="3.30.2350.10">
    <property type="entry name" value="Pseudouridine synthase"/>
    <property type="match status" value="1"/>
</dbReference>
<accession>A0A1Y1VWM1</accession>
<evidence type="ECO:0000256" key="2">
    <source>
        <dbReference type="ARBA" id="ARBA00022603"/>
    </source>
</evidence>
<dbReference type="PROSITE" id="PS00092">
    <property type="entry name" value="N6_MTASE"/>
    <property type="match status" value="1"/>
</dbReference>
<dbReference type="EC" id="2.1.1.297" evidence="1"/>
<keyword evidence="8" id="KW-1185">Reference proteome</keyword>
<dbReference type="GO" id="GO:0009982">
    <property type="term" value="F:pseudouridine synthase activity"/>
    <property type="evidence" value="ECO:0007669"/>
    <property type="project" value="InterPro"/>
</dbReference>
<gene>
    <name evidence="7" type="ORF">DL89DRAFT_270791</name>
</gene>
<dbReference type="NCBIfam" id="TIGR00536">
    <property type="entry name" value="hemK_fam"/>
    <property type="match status" value="1"/>
</dbReference>
<evidence type="ECO:0000256" key="1">
    <source>
        <dbReference type="ARBA" id="ARBA00012771"/>
    </source>
</evidence>
<name>A0A1Y1VWM1_9FUNG</name>
<dbReference type="AlphaFoldDB" id="A0A1Y1VWM1"/>
<evidence type="ECO:0000256" key="4">
    <source>
        <dbReference type="ARBA" id="ARBA00022691"/>
    </source>
</evidence>
<dbReference type="InterPro" id="IPR007848">
    <property type="entry name" value="Small_mtfrase_dom"/>
</dbReference>
<dbReference type="Pfam" id="PF05175">
    <property type="entry name" value="MTS"/>
    <property type="match status" value="1"/>
</dbReference>
<dbReference type="GO" id="GO:0001522">
    <property type="term" value="P:pseudouridine synthesis"/>
    <property type="evidence" value="ECO:0007669"/>
    <property type="project" value="InterPro"/>
</dbReference>
<organism evidence="7 8">
    <name type="scientific">Linderina pennispora</name>
    <dbReference type="NCBI Taxonomy" id="61395"/>
    <lineage>
        <taxon>Eukaryota</taxon>
        <taxon>Fungi</taxon>
        <taxon>Fungi incertae sedis</taxon>
        <taxon>Zoopagomycota</taxon>
        <taxon>Kickxellomycotina</taxon>
        <taxon>Kickxellomycetes</taxon>
        <taxon>Kickxellales</taxon>
        <taxon>Kickxellaceae</taxon>
        <taxon>Linderina</taxon>
    </lineage>
</organism>
<dbReference type="STRING" id="61395.A0A1Y1VWM1"/>
<keyword evidence="2 7" id="KW-0489">Methyltransferase</keyword>
<keyword evidence="3 7" id="KW-0808">Transferase</keyword>
<comment type="catalytic activity">
    <reaction evidence="5">
        <text>L-glutaminyl-[peptide chain release factor] + S-adenosyl-L-methionine = N(5)-methyl-L-glutaminyl-[peptide chain release factor] + S-adenosyl-L-homocysteine + H(+)</text>
        <dbReference type="Rhea" id="RHEA:42896"/>
        <dbReference type="Rhea" id="RHEA-COMP:10271"/>
        <dbReference type="Rhea" id="RHEA-COMP:10272"/>
        <dbReference type="ChEBI" id="CHEBI:15378"/>
        <dbReference type="ChEBI" id="CHEBI:30011"/>
        <dbReference type="ChEBI" id="CHEBI:57856"/>
        <dbReference type="ChEBI" id="CHEBI:59789"/>
        <dbReference type="ChEBI" id="CHEBI:61891"/>
        <dbReference type="EC" id="2.1.1.297"/>
    </reaction>
</comment>
<dbReference type="SUPFAM" id="SSF53335">
    <property type="entry name" value="S-adenosyl-L-methionine-dependent methyltransferases"/>
    <property type="match status" value="1"/>
</dbReference>
<feature type="domain" description="Methyltransferase small" evidence="6">
    <location>
        <begin position="403"/>
        <end position="495"/>
    </location>
</feature>
<dbReference type="RefSeq" id="XP_040739726.1">
    <property type="nucleotide sequence ID" value="XM_040888821.1"/>
</dbReference>